<dbReference type="EMBL" id="CP012830">
    <property type="protein sequence ID" value="ALI02749.1"/>
    <property type="molecule type" value="Genomic_DNA"/>
</dbReference>
<evidence type="ECO:0000313" key="1">
    <source>
        <dbReference type="EMBL" id="ALI02749.1"/>
    </source>
</evidence>
<proteinExistence type="predicted"/>
<organism evidence="1 2">
    <name type="scientific">Pseudomonas fluorescens</name>
    <dbReference type="NCBI Taxonomy" id="294"/>
    <lineage>
        <taxon>Bacteria</taxon>
        <taxon>Pseudomonadati</taxon>
        <taxon>Pseudomonadota</taxon>
        <taxon>Gammaproteobacteria</taxon>
        <taxon>Pseudomonadales</taxon>
        <taxon>Pseudomonadaceae</taxon>
        <taxon>Pseudomonas</taxon>
    </lineage>
</organism>
<reference evidence="1 2" key="2">
    <citation type="journal article" date="2018" name="Nature">
        <title>Mutant phenotypes for thousands of bacterial genes of unknown function.</title>
        <authorList>
            <person name="Price M.N."/>
            <person name="Wetmore K.M."/>
            <person name="Waters R.J."/>
            <person name="Callaghan M."/>
            <person name="Ray J."/>
            <person name="Liu H."/>
            <person name="Kuehl J.V."/>
            <person name="Melnyk R.A."/>
            <person name="Lamson J.S."/>
            <person name="Suh Y."/>
            <person name="Carlson H.K."/>
            <person name="Esquivel Z."/>
            <person name="Sadeeshkumar H."/>
            <person name="Chakraborty R."/>
            <person name="Zane G.M."/>
            <person name="Rubin B.E."/>
            <person name="Wall J.D."/>
            <person name="Visel A."/>
            <person name="Bristow J."/>
            <person name="Blow M.J."/>
            <person name="Arkin A.P."/>
            <person name="Deutschbauer A.M."/>
        </authorList>
    </citation>
    <scope>NUCLEOTIDE SEQUENCE [LARGE SCALE GENOMIC DNA]</scope>
    <source>
        <strain evidence="1 2">FW300-N2E3</strain>
    </source>
</reference>
<reference evidence="2" key="1">
    <citation type="submission" date="2015-09" db="EMBL/GenBank/DDBJ databases">
        <title>Whole genome sequence of Pseudomonas fluorescens FW300-N2E3.</title>
        <authorList>
            <person name="Ray J."/>
            <person name="Melnyk R."/>
            <person name="Deutschbauer A."/>
        </authorList>
    </citation>
    <scope>NUCLEOTIDE SEQUENCE [LARGE SCALE GENOMIC DNA]</scope>
    <source>
        <strain evidence="2">FW300-N2E3</strain>
    </source>
</reference>
<accession>A0A0N9WLQ4</accession>
<dbReference type="AlphaFoldDB" id="A0A0N9WLQ4"/>
<name>A0A0N9WLQ4_PSEFL</name>
<gene>
    <name evidence="1" type="ORF">AO353_17285</name>
</gene>
<evidence type="ECO:0000313" key="2">
    <source>
        <dbReference type="Proteomes" id="UP000066487"/>
    </source>
</evidence>
<protein>
    <submittedName>
        <fullName evidence="1">Uncharacterized protein</fullName>
    </submittedName>
</protein>
<sequence>MIQRTLEPVQAFLVIGNAKLVGQEHLGRAWGPKRKKDPRFEDESLRQCFYTLWAQTERSLAGSAAATTGV</sequence>
<dbReference type="Proteomes" id="UP000066487">
    <property type="component" value="Chromosome"/>
</dbReference>